<dbReference type="Proteomes" id="UP000070544">
    <property type="component" value="Unassembled WGS sequence"/>
</dbReference>
<keyword evidence="3" id="KW-1185">Reference proteome</keyword>
<accession>A0A139A9V3</accession>
<sequence>MLGAREIRDMVRVASLVVEERGRGMSVTVGVGKIVGSGGRGVVARLVRTRHPLRRSSSSSGSRSSESASESDDASSTTSSRSPSPPAAPARHPRSVPTGPSWAPDFSGETDYVPPVLTPPPPPGVGGKGLKDAQVAKNRTNEEAATIMKRMDADETNNDDPKEETVPAKANTLNSSESSPQPLGTVQAKESNPHDIAMAPSSPKAPEKPLSHRGTEDTDSPAVDQALSGGGSNGSTSPVDKNVAPSLRGKPEQPGSEYVDYDEYGEEYEEEDDENEIENTRKRVDGKRPELPVPSTNTPPGDPTTPEGLRRPDRVVVASKAREAGHVERGAGAPGGFWGGWW</sequence>
<feature type="compositionally biased region" description="Polar residues" evidence="1">
    <location>
        <begin position="171"/>
        <end position="190"/>
    </location>
</feature>
<evidence type="ECO:0000313" key="2">
    <source>
        <dbReference type="EMBL" id="KXS13459.1"/>
    </source>
</evidence>
<feature type="compositionally biased region" description="Acidic residues" evidence="1">
    <location>
        <begin position="259"/>
        <end position="277"/>
    </location>
</feature>
<gene>
    <name evidence="2" type="ORF">M427DRAFT_367409</name>
</gene>
<reference evidence="2 3" key="1">
    <citation type="journal article" date="2015" name="Genome Biol. Evol.">
        <title>Phylogenomic analyses indicate that early fungi evolved digesting cell walls of algal ancestors of land plants.</title>
        <authorList>
            <person name="Chang Y."/>
            <person name="Wang S."/>
            <person name="Sekimoto S."/>
            <person name="Aerts A.L."/>
            <person name="Choi C."/>
            <person name="Clum A."/>
            <person name="LaButti K.M."/>
            <person name="Lindquist E.A."/>
            <person name="Yee Ngan C."/>
            <person name="Ohm R.A."/>
            <person name="Salamov A.A."/>
            <person name="Grigoriev I.V."/>
            <person name="Spatafora J.W."/>
            <person name="Berbee M.L."/>
        </authorList>
    </citation>
    <scope>NUCLEOTIDE SEQUENCE [LARGE SCALE GENOMIC DNA]</scope>
    <source>
        <strain evidence="2 3">JEL478</strain>
    </source>
</reference>
<dbReference type="EMBL" id="KQ965777">
    <property type="protein sequence ID" value="KXS13459.1"/>
    <property type="molecule type" value="Genomic_DNA"/>
</dbReference>
<organism evidence="2 3">
    <name type="scientific">Gonapodya prolifera (strain JEL478)</name>
    <name type="common">Monoblepharis prolifera</name>
    <dbReference type="NCBI Taxonomy" id="1344416"/>
    <lineage>
        <taxon>Eukaryota</taxon>
        <taxon>Fungi</taxon>
        <taxon>Fungi incertae sedis</taxon>
        <taxon>Chytridiomycota</taxon>
        <taxon>Chytridiomycota incertae sedis</taxon>
        <taxon>Monoblepharidomycetes</taxon>
        <taxon>Monoblepharidales</taxon>
        <taxon>Gonapodyaceae</taxon>
        <taxon>Gonapodya</taxon>
    </lineage>
</organism>
<feature type="compositionally biased region" description="Basic and acidic residues" evidence="1">
    <location>
        <begin position="308"/>
        <end position="329"/>
    </location>
</feature>
<evidence type="ECO:0000313" key="3">
    <source>
        <dbReference type="Proteomes" id="UP000070544"/>
    </source>
</evidence>
<dbReference type="AlphaFoldDB" id="A0A139A9V3"/>
<proteinExistence type="predicted"/>
<evidence type="ECO:0000256" key="1">
    <source>
        <dbReference type="SAM" id="MobiDB-lite"/>
    </source>
</evidence>
<feature type="compositionally biased region" description="Basic and acidic residues" evidence="1">
    <location>
        <begin position="205"/>
        <end position="216"/>
    </location>
</feature>
<protein>
    <submittedName>
        <fullName evidence="2">Uncharacterized protein</fullName>
    </submittedName>
</protein>
<feature type="compositionally biased region" description="Basic and acidic residues" evidence="1">
    <location>
        <begin position="278"/>
        <end position="290"/>
    </location>
</feature>
<feature type="region of interest" description="Disordered" evidence="1">
    <location>
        <begin position="49"/>
        <end position="342"/>
    </location>
</feature>
<feature type="compositionally biased region" description="Basic and acidic residues" evidence="1">
    <location>
        <begin position="149"/>
        <end position="166"/>
    </location>
</feature>
<feature type="compositionally biased region" description="Gly residues" evidence="1">
    <location>
        <begin position="332"/>
        <end position="342"/>
    </location>
</feature>
<feature type="compositionally biased region" description="Low complexity" evidence="1">
    <location>
        <begin position="55"/>
        <end position="82"/>
    </location>
</feature>
<name>A0A139A9V3_GONPJ</name>